<name>A0A6M9PUE4_9BURK</name>
<evidence type="ECO:0000256" key="1">
    <source>
        <dbReference type="ARBA" id="ARBA00005322"/>
    </source>
</evidence>
<feature type="domain" description="Anti-sigma-28 factor FlgM C-terminal" evidence="10">
    <location>
        <begin position="49"/>
        <end position="98"/>
    </location>
</feature>
<evidence type="ECO:0000313" key="11">
    <source>
        <dbReference type="EMBL" id="QKM64279.1"/>
    </source>
</evidence>
<proteinExistence type="inferred from homology"/>
<accession>A0A6M9PUE4</accession>
<organism evidence="11 12">
    <name type="scientific">Polynucleobacter tropicus</name>
    <dbReference type="NCBI Taxonomy" id="1743174"/>
    <lineage>
        <taxon>Bacteria</taxon>
        <taxon>Pseudomonadati</taxon>
        <taxon>Pseudomonadota</taxon>
        <taxon>Betaproteobacteria</taxon>
        <taxon>Burkholderiales</taxon>
        <taxon>Burkholderiaceae</taxon>
        <taxon>Polynucleobacter</taxon>
    </lineage>
</organism>
<evidence type="ECO:0000256" key="8">
    <source>
        <dbReference type="ARBA" id="ARBA00030117"/>
    </source>
</evidence>
<evidence type="ECO:0000256" key="9">
    <source>
        <dbReference type="SAM" id="MobiDB-lite"/>
    </source>
</evidence>
<evidence type="ECO:0000256" key="2">
    <source>
        <dbReference type="ARBA" id="ARBA00017823"/>
    </source>
</evidence>
<keyword evidence="11" id="KW-0282">Flagellum</keyword>
<dbReference type="AlphaFoldDB" id="A0A6M9PUE4"/>
<keyword evidence="12" id="KW-1185">Reference proteome</keyword>
<evidence type="ECO:0000256" key="3">
    <source>
        <dbReference type="ARBA" id="ARBA00022491"/>
    </source>
</evidence>
<dbReference type="InterPro" id="IPR035890">
    <property type="entry name" value="Anti-sigma-28_factor_FlgM_sf"/>
</dbReference>
<evidence type="ECO:0000259" key="10">
    <source>
        <dbReference type="Pfam" id="PF04316"/>
    </source>
</evidence>
<evidence type="ECO:0000256" key="6">
    <source>
        <dbReference type="ARBA" id="ARBA00023163"/>
    </source>
</evidence>
<evidence type="ECO:0000256" key="4">
    <source>
        <dbReference type="ARBA" id="ARBA00022795"/>
    </source>
</evidence>
<dbReference type="SUPFAM" id="SSF101498">
    <property type="entry name" value="Anti-sigma factor FlgM"/>
    <property type="match status" value="1"/>
</dbReference>
<protein>
    <recommendedName>
        <fullName evidence="2">Negative regulator of flagellin synthesis</fullName>
    </recommendedName>
    <alternativeName>
        <fullName evidence="8">Anti-sigma-28 factor</fullName>
    </alternativeName>
</protein>
<evidence type="ECO:0000256" key="7">
    <source>
        <dbReference type="ARBA" id="ARBA00024739"/>
    </source>
</evidence>
<feature type="compositionally biased region" description="Polar residues" evidence="9">
    <location>
        <begin position="11"/>
        <end position="31"/>
    </location>
</feature>
<feature type="region of interest" description="Disordered" evidence="9">
    <location>
        <begin position="1"/>
        <end position="31"/>
    </location>
</feature>
<keyword evidence="11" id="KW-0969">Cilium</keyword>
<gene>
    <name evidence="11" type="primary">flgM</name>
    <name evidence="11" type="ORF">DCO17_02935</name>
</gene>
<evidence type="ECO:0000256" key="5">
    <source>
        <dbReference type="ARBA" id="ARBA00023015"/>
    </source>
</evidence>
<sequence length="111" mass="11561">MKVNENGALISPNTGVNKANPGSNSTSVNPSANKVATDAVAGPAVNLDISLTAKLAEVQSDSKANKVSDEALIEKLRNQVANGEFKIDYKKISQAMLKDVVAAIGQKPKQA</sequence>
<comment type="similarity">
    <text evidence="1">Belongs to the FlgM family.</text>
</comment>
<dbReference type="GO" id="GO:0044781">
    <property type="term" value="P:bacterial-type flagellum organization"/>
    <property type="evidence" value="ECO:0007669"/>
    <property type="project" value="UniProtKB-KW"/>
</dbReference>
<dbReference type="Proteomes" id="UP000503312">
    <property type="component" value="Chromosome"/>
</dbReference>
<dbReference type="GO" id="GO:0045892">
    <property type="term" value="P:negative regulation of DNA-templated transcription"/>
    <property type="evidence" value="ECO:0007669"/>
    <property type="project" value="InterPro"/>
</dbReference>
<dbReference type="EMBL" id="CP028942">
    <property type="protein sequence ID" value="QKM64279.1"/>
    <property type="molecule type" value="Genomic_DNA"/>
</dbReference>
<comment type="function">
    <text evidence="7">Responsible for the coupling of flagellin expression to flagellar assembly by preventing expression of the flagellin genes when a component of the middle class of proteins is defective. It negatively regulates flagellar genes by inhibiting the activity of FliA by directly binding to FliA.</text>
</comment>
<keyword evidence="6" id="KW-0804">Transcription</keyword>
<keyword evidence="4" id="KW-1005">Bacterial flagellum biogenesis</keyword>
<dbReference type="KEGG" id="ptrp:DCO17_02935"/>
<keyword evidence="11" id="KW-0966">Cell projection</keyword>
<evidence type="ECO:0000313" key="12">
    <source>
        <dbReference type="Proteomes" id="UP000503312"/>
    </source>
</evidence>
<reference evidence="11 12" key="1">
    <citation type="submission" date="2018-04" db="EMBL/GenBank/DDBJ databases">
        <title>Polynucleobacter sp. UH21B genome.</title>
        <authorList>
            <person name="Hahn M.W."/>
        </authorList>
    </citation>
    <scope>NUCLEOTIDE SEQUENCE [LARGE SCALE GENOMIC DNA]</scope>
    <source>
        <strain evidence="11 12">MWH-UH21B</strain>
    </source>
</reference>
<keyword evidence="3" id="KW-0678">Repressor</keyword>
<dbReference type="RefSeq" id="WP_173955321.1">
    <property type="nucleotide sequence ID" value="NZ_CP028942.1"/>
</dbReference>
<dbReference type="InterPro" id="IPR031316">
    <property type="entry name" value="FlgM_C"/>
</dbReference>
<keyword evidence="5" id="KW-0805">Transcription regulation</keyword>
<dbReference type="Pfam" id="PF04316">
    <property type="entry name" value="FlgM"/>
    <property type="match status" value="1"/>
</dbReference>
<dbReference type="NCBIfam" id="TIGR03824">
    <property type="entry name" value="FlgM_jcvi"/>
    <property type="match status" value="1"/>
</dbReference>
<dbReference type="InterPro" id="IPR007412">
    <property type="entry name" value="FlgM"/>
</dbReference>